<gene>
    <name evidence="1" type="ORF">QBE51_13625</name>
</gene>
<name>A0ABZ2Y4E1_9FIRM</name>
<dbReference type="Gene3D" id="1.25.40.10">
    <property type="entry name" value="Tetratricopeptide repeat domain"/>
    <property type="match status" value="1"/>
</dbReference>
<proteinExistence type="predicted"/>
<reference evidence="1 2" key="1">
    <citation type="submission" date="2023-03" db="EMBL/GenBank/DDBJ databases">
        <title>Novel Species.</title>
        <authorList>
            <person name="Ma S."/>
        </authorList>
    </citation>
    <scope>NUCLEOTIDE SEQUENCE [LARGE SCALE GENOMIC DNA]</scope>
    <source>
        <strain evidence="1 2">LIND6LT2</strain>
    </source>
</reference>
<evidence type="ECO:0008006" key="3">
    <source>
        <dbReference type="Google" id="ProtNLM"/>
    </source>
</evidence>
<dbReference type="EMBL" id="CP121687">
    <property type="protein sequence ID" value="WZL69795.1"/>
    <property type="molecule type" value="Genomic_DNA"/>
</dbReference>
<dbReference type="InterPro" id="IPR011990">
    <property type="entry name" value="TPR-like_helical_dom_sf"/>
</dbReference>
<sequence>MKIPFFFSLFIIFIVFFNMKLRKVSKEIENSKKKFLERERESMFVRKKSLEDLDYISVSLDDLPMLKEEELSSDAEKQAYRHQKTALDLASKPLLNLSGKSNTDLKFQYGPANLETLMNYEQNYENLLKSLLNWGRYLKKANRTEDAIAVLEKAVSIGTDLSQNYILLSDLYHETNQKDKLLNLKELVENQQGQNTMLKKVLQHIEHILNM</sequence>
<dbReference type="RefSeq" id="WP_341876783.1">
    <property type="nucleotide sequence ID" value="NZ_CP121687.1"/>
</dbReference>
<organism evidence="1 2">
    <name type="scientific">Defluviitalea saccharophila</name>
    <dbReference type="NCBI Taxonomy" id="879970"/>
    <lineage>
        <taxon>Bacteria</taxon>
        <taxon>Bacillati</taxon>
        <taxon>Bacillota</taxon>
        <taxon>Clostridia</taxon>
        <taxon>Lachnospirales</taxon>
        <taxon>Defluviitaleaceae</taxon>
        <taxon>Defluviitalea</taxon>
    </lineage>
</organism>
<dbReference type="Proteomes" id="UP001486565">
    <property type="component" value="Chromosome"/>
</dbReference>
<dbReference type="SUPFAM" id="SSF48452">
    <property type="entry name" value="TPR-like"/>
    <property type="match status" value="1"/>
</dbReference>
<protein>
    <recommendedName>
        <fullName evidence="3">Tetratricopeptide repeat protein</fullName>
    </recommendedName>
</protein>
<evidence type="ECO:0000313" key="1">
    <source>
        <dbReference type="EMBL" id="WZL69795.1"/>
    </source>
</evidence>
<evidence type="ECO:0000313" key="2">
    <source>
        <dbReference type="Proteomes" id="UP001486565"/>
    </source>
</evidence>
<keyword evidence="2" id="KW-1185">Reference proteome</keyword>
<accession>A0ABZ2Y4E1</accession>